<keyword evidence="2" id="KW-1185">Reference proteome</keyword>
<dbReference type="InterPro" id="IPR029044">
    <property type="entry name" value="Nucleotide-diphossugar_trans"/>
</dbReference>
<dbReference type="Gene3D" id="3.90.550.20">
    <property type="match status" value="1"/>
</dbReference>
<dbReference type="AlphaFoldDB" id="A0A369KSK3"/>
<dbReference type="Proteomes" id="UP000253934">
    <property type="component" value="Unassembled WGS sequence"/>
</dbReference>
<comment type="caution">
    <text evidence="1">The sequence shown here is derived from an EMBL/GenBank/DDBJ whole genome shotgun (WGS) entry which is preliminary data.</text>
</comment>
<proteinExistence type="predicted"/>
<dbReference type="EMBL" id="QOVW01000077">
    <property type="protein sequence ID" value="RDB35695.1"/>
    <property type="molecule type" value="Genomic_DNA"/>
</dbReference>
<gene>
    <name evidence="1" type="ORF">DCC88_08690</name>
</gene>
<protein>
    <submittedName>
        <fullName evidence="1">Uncharacterized protein</fullName>
    </submittedName>
</protein>
<evidence type="ECO:0000313" key="2">
    <source>
        <dbReference type="Proteomes" id="UP000253934"/>
    </source>
</evidence>
<organism evidence="1 2">
    <name type="scientific">Spirobacillus cienkowskii</name>
    <dbReference type="NCBI Taxonomy" id="495820"/>
    <lineage>
        <taxon>Bacteria</taxon>
        <taxon>Pseudomonadati</taxon>
        <taxon>Bdellovibrionota</taxon>
        <taxon>Oligoflexia</taxon>
        <taxon>Silvanigrellales</taxon>
        <taxon>Spirobacillus</taxon>
    </lineage>
</organism>
<accession>A0A369KSK3</accession>
<dbReference type="SUPFAM" id="SSF53448">
    <property type="entry name" value="Nucleotide-diphospho-sugar transferases"/>
    <property type="match status" value="1"/>
</dbReference>
<name>A0A369KSK3_9BACT</name>
<evidence type="ECO:0000313" key="1">
    <source>
        <dbReference type="EMBL" id="RDB35695.1"/>
    </source>
</evidence>
<sequence>MSLFIDQNRLLIHYFWTGSLAPITVRRNIANMKNIITLSNSNSEVCLWVRKEDVSNNTIFRKKFFLECFVENQTIKLEYYNLAAMDDQGKYQNIKVIIIDVLIDYYETKFPKIICVLKKMLKYKAYPFASDLVRCLILNFFPGIYSDCDIEPIKNNLFLKDFKSLKDIFALENYSLKIYYMVLFGERGLLENQIIISFEKSCFEIYFAVYEMLLNEEIYFDKTLEELVDYNNNLNKQIVKDLNNSMFNSDEHFPYMKYYSQSKFYQYKKLNEKSGISFSYAVLDLFFNIICEKFEYKDSINYATFFNLKIGKYFKLPIQDSLIYSWKNPGYSRLNKLQDAVNLVTKKVLLKKQKQRSRVFSVPVSTSYLPMQTEERRVTAGYLPMQTEERRITAGYLPMNQNSAPQTLQNQATQNPFLQSLIKKALQQINFGCIINKQDINKIVQLSPIWSPLLLPLQESKDGLFNFSQPIMLSISKIKQYKNYHVFRYVINESGEIILGFDNEIVKINGEKYQNLTTDGYAIASHASLNNYQPVIAAGQVYYDHNINKFTKINNNSGHYRPNSFSLDIAKILFKFHFPNYTNSLKTVVYNQHLV</sequence>
<reference evidence="1" key="1">
    <citation type="submission" date="2018-04" db="EMBL/GenBank/DDBJ databases">
        <title>Draft genome sequence of the Candidatus Spirobacillus cienkowskii, a pathogen of freshwater Daphnia species, reconstructed from hemolymph metagenomic reads.</title>
        <authorList>
            <person name="Bresciani L."/>
            <person name="Lemos L.N."/>
            <person name="Wale N."/>
            <person name="Lin J.Y."/>
            <person name="Fernandes G.R."/>
            <person name="Duffy M.A."/>
            <person name="Rodrigues J.M."/>
        </authorList>
    </citation>
    <scope>NUCLEOTIDE SEQUENCE [LARGE SCALE GENOMIC DNA]</scope>
    <source>
        <strain evidence="1">Binning01</strain>
    </source>
</reference>